<dbReference type="InterPro" id="IPR036910">
    <property type="entry name" value="HMG_box_dom_sf"/>
</dbReference>
<accession>A0A0V0GM48</accession>
<dbReference type="GO" id="GO:0003677">
    <property type="term" value="F:DNA binding"/>
    <property type="evidence" value="ECO:0007669"/>
    <property type="project" value="UniProtKB-UniRule"/>
</dbReference>
<evidence type="ECO:0000256" key="1">
    <source>
        <dbReference type="PROSITE-ProRule" id="PRU00267"/>
    </source>
</evidence>
<dbReference type="Pfam" id="PF00505">
    <property type="entry name" value="HMG_box"/>
    <property type="match status" value="1"/>
</dbReference>
<feature type="DNA-binding region" description="HMG box" evidence="1">
    <location>
        <begin position="5"/>
        <end position="74"/>
    </location>
</feature>
<dbReference type="Gene3D" id="1.10.30.10">
    <property type="entry name" value="High mobility group box domain"/>
    <property type="match status" value="1"/>
</dbReference>
<dbReference type="PROSITE" id="PS50118">
    <property type="entry name" value="HMG_BOX_2"/>
    <property type="match status" value="1"/>
</dbReference>
<sequence length="86" mass="10358">WILTNQEACFIILRFSREERKKLVEERPGINNSTINALISLKWKELSEEKNKSGITKQLKRWKDTKRKWKNTTKLQLKSRTTTIRK</sequence>
<protein>
    <submittedName>
        <fullName evidence="3">Putative ovule protein</fullName>
    </submittedName>
</protein>
<dbReference type="GO" id="GO:0005634">
    <property type="term" value="C:nucleus"/>
    <property type="evidence" value="ECO:0007669"/>
    <property type="project" value="UniProtKB-UniRule"/>
</dbReference>
<dbReference type="InterPro" id="IPR009071">
    <property type="entry name" value="HMG_box_dom"/>
</dbReference>
<feature type="domain" description="HMG box" evidence="2">
    <location>
        <begin position="5"/>
        <end position="74"/>
    </location>
</feature>
<reference evidence="3" key="1">
    <citation type="submission" date="2015-12" db="EMBL/GenBank/DDBJ databases">
        <title>Gene expression during late stages of embryo sac development: a critical building block for successful pollen-pistil interactions.</title>
        <authorList>
            <person name="Liu Y."/>
            <person name="Joly V."/>
            <person name="Sabar M."/>
            <person name="Matton D.P."/>
        </authorList>
    </citation>
    <scope>NUCLEOTIDE SEQUENCE</scope>
</reference>
<proteinExistence type="predicted"/>
<evidence type="ECO:0000313" key="3">
    <source>
        <dbReference type="EMBL" id="JAP09346.1"/>
    </source>
</evidence>
<keyword evidence="1" id="KW-0539">Nucleus</keyword>
<dbReference type="EMBL" id="GEDG01035182">
    <property type="protein sequence ID" value="JAP09346.1"/>
    <property type="molecule type" value="Transcribed_RNA"/>
</dbReference>
<dbReference type="PANTHER" id="PTHR46912:SF1">
    <property type="entry name" value="HIGH MOBILITY GROUP B PROTEIN 13"/>
    <property type="match status" value="1"/>
</dbReference>
<feature type="non-terminal residue" evidence="3">
    <location>
        <position position="1"/>
    </location>
</feature>
<dbReference type="AlphaFoldDB" id="A0A0V0GM48"/>
<dbReference type="PANTHER" id="PTHR46912">
    <property type="entry name" value="HIGH MOBILITY GROUP B PROTEIN 13"/>
    <property type="match status" value="1"/>
</dbReference>
<dbReference type="InterPro" id="IPR044601">
    <property type="entry name" value="HMGB6/HMGB13"/>
</dbReference>
<evidence type="ECO:0000259" key="2">
    <source>
        <dbReference type="PROSITE" id="PS50118"/>
    </source>
</evidence>
<dbReference type="SUPFAM" id="SSF47095">
    <property type="entry name" value="HMG-box"/>
    <property type="match status" value="1"/>
</dbReference>
<keyword evidence="1" id="KW-0238">DNA-binding</keyword>
<organism evidence="3">
    <name type="scientific">Solanum chacoense</name>
    <name type="common">Chaco potato</name>
    <dbReference type="NCBI Taxonomy" id="4108"/>
    <lineage>
        <taxon>Eukaryota</taxon>
        <taxon>Viridiplantae</taxon>
        <taxon>Streptophyta</taxon>
        <taxon>Embryophyta</taxon>
        <taxon>Tracheophyta</taxon>
        <taxon>Spermatophyta</taxon>
        <taxon>Magnoliopsida</taxon>
        <taxon>eudicotyledons</taxon>
        <taxon>Gunneridae</taxon>
        <taxon>Pentapetalae</taxon>
        <taxon>asterids</taxon>
        <taxon>lamiids</taxon>
        <taxon>Solanales</taxon>
        <taxon>Solanaceae</taxon>
        <taxon>Solanoideae</taxon>
        <taxon>Solaneae</taxon>
        <taxon>Solanum</taxon>
    </lineage>
</organism>
<name>A0A0V0GM48_SOLCH</name>